<keyword evidence="1 2" id="KW-0597">Phosphoprotein</keyword>
<dbReference type="Gene3D" id="3.40.50.2300">
    <property type="match status" value="1"/>
</dbReference>
<dbReference type="RefSeq" id="WP_146461162.1">
    <property type="nucleotide sequence ID" value="NZ_SJPW01000007.1"/>
</dbReference>
<comment type="caution">
    <text evidence="4">The sequence shown here is derived from an EMBL/GenBank/DDBJ whole genome shotgun (WGS) entry which is preliminary data.</text>
</comment>
<accession>A0A5C6EEY4</accession>
<organism evidence="4 5">
    <name type="scientific">Rubripirellula tenax</name>
    <dbReference type="NCBI Taxonomy" id="2528015"/>
    <lineage>
        <taxon>Bacteria</taxon>
        <taxon>Pseudomonadati</taxon>
        <taxon>Planctomycetota</taxon>
        <taxon>Planctomycetia</taxon>
        <taxon>Pirellulales</taxon>
        <taxon>Pirellulaceae</taxon>
        <taxon>Rubripirellula</taxon>
    </lineage>
</organism>
<dbReference type="EMBL" id="SJPW01000007">
    <property type="protein sequence ID" value="TWU47398.1"/>
    <property type="molecule type" value="Genomic_DNA"/>
</dbReference>
<dbReference type="Proteomes" id="UP000318288">
    <property type="component" value="Unassembled WGS sequence"/>
</dbReference>
<dbReference type="SMART" id="SM00448">
    <property type="entry name" value="REC"/>
    <property type="match status" value="1"/>
</dbReference>
<dbReference type="GO" id="GO:0000160">
    <property type="term" value="P:phosphorelay signal transduction system"/>
    <property type="evidence" value="ECO:0007669"/>
    <property type="project" value="InterPro"/>
</dbReference>
<dbReference type="InterPro" id="IPR050595">
    <property type="entry name" value="Bact_response_regulator"/>
</dbReference>
<evidence type="ECO:0000256" key="1">
    <source>
        <dbReference type="ARBA" id="ARBA00022553"/>
    </source>
</evidence>
<feature type="domain" description="Response regulatory" evidence="3">
    <location>
        <begin position="6"/>
        <end position="120"/>
    </location>
</feature>
<dbReference type="PANTHER" id="PTHR44591">
    <property type="entry name" value="STRESS RESPONSE REGULATOR PROTEIN 1"/>
    <property type="match status" value="1"/>
</dbReference>
<name>A0A5C6EEY4_9BACT</name>
<evidence type="ECO:0000259" key="3">
    <source>
        <dbReference type="PROSITE" id="PS50110"/>
    </source>
</evidence>
<dbReference type="PANTHER" id="PTHR44591:SF23">
    <property type="entry name" value="CHEY SUBFAMILY"/>
    <property type="match status" value="1"/>
</dbReference>
<sequence length="135" mass="14553">MRTKRHVLVVDDDEAIRHGTGLRIAFNGYEVSTAKNGLEAFDMAVERMPDAILMDVRMPVMDGLAALAKLKADPRTTAIPVVIASASLGDKNTSLESGARFFLTKPYTNDVMLSAISASMALQLSDSIKLKAIEA</sequence>
<dbReference type="SUPFAM" id="SSF52172">
    <property type="entry name" value="CheY-like"/>
    <property type="match status" value="1"/>
</dbReference>
<protein>
    <submittedName>
        <fullName evidence="4">Response regulator PleD</fullName>
    </submittedName>
</protein>
<dbReference type="PROSITE" id="PS50110">
    <property type="entry name" value="RESPONSE_REGULATORY"/>
    <property type="match status" value="1"/>
</dbReference>
<proteinExistence type="predicted"/>
<reference evidence="4 5" key="1">
    <citation type="submission" date="2019-02" db="EMBL/GenBank/DDBJ databases">
        <title>Deep-cultivation of Planctomycetes and their phenomic and genomic characterization uncovers novel biology.</title>
        <authorList>
            <person name="Wiegand S."/>
            <person name="Jogler M."/>
            <person name="Boedeker C."/>
            <person name="Pinto D."/>
            <person name="Vollmers J."/>
            <person name="Rivas-Marin E."/>
            <person name="Kohn T."/>
            <person name="Peeters S.H."/>
            <person name="Heuer A."/>
            <person name="Rast P."/>
            <person name="Oberbeckmann S."/>
            <person name="Bunk B."/>
            <person name="Jeske O."/>
            <person name="Meyerdierks A."/>
            <person name="Storesund J.E."/>
            <person name="Kallscheuer N."/>
            <person name="Luecker S."/>
            <person name="Lage O.M."/>
            <person name="Pohl T."/>
            <person name="Merkel B.J."/>
            <person name="Hornburger P."/>
            <person name="Mueller R.-W."/>
            <person name="Bruemmer F."/>
            <person name="Labrenz M."/>
            <person name="Spormann A.M."/>
            <person name="Op Den Camp H."/>
            <person name="Overmann J."/>
            <person name="Amann R."/>
            <person name="Jetten M.S.M."/>
            <person name="Mascher T."/>
            <person name="Medema M.H."/>
            <person name="Devos D.P."/>
            <person name="Kaster A.-K."/>
            <person name="Ovreas L."/>
            <person name="Rohde M."/>
            <person name="Galperin M.Y."/>
            <person name="Jogler C."/>
        </authorList>
    </citation>
    <scope>NUCLEOTIDE SEQUENCE [LARGE SCALE GENOMIC DNA]</scope>
    <source>
        <strain evidence="4 5">Poly51</strain>
    </source>
</reference>
<feature type="modified residue" description="4-aspartylphosphate" evidence="2">
    <location>
        <position position="55"/>
    </location>
</feature>
<keyword evidence="5" id="KW-1185">Reference proteome</keyword>
<dbReference type="InterPro" id="IPR011006">
    <property type="entry name" value="CheY-like_superfamily"/>
</dbReference>
<gene>
    <name evidence="4" type="primary">pleD_7</name>
    <name evidence="4" type="ORF">Poly51_51980</name>
</gene>
<dbReference type="Pfam" id="PF00072">
    <property type="entry name" value="Response_reg"/>
    <property type="match status" value="1"/>
</dbReference>
<dbReference type="AlphaFoldDB" id="A0A5C6EEY4"/>
<dbReference type="OrthoDB" id="282973at2"/>
<evidence type="ECO:0000256" key="2">
    <source>
        <dbReference type="PROSITE-ProRule" id="PRU00169"/>
    </source>
</evidence>
<dbReference type="InterPro" id="IPR001789">
    <property type="entry name" value="Sig_transdc_resp-reg_receiver"/>
</dbReference>
<evidence type="ECO:0000313" key="4">
    <source>
        <dbReference type="EMBL" id="TWU47398.1"/>
    </source>
</evidence>
<evidence type="ECO:0000313" key="5">
    <source>
        <dbReference type="Proteomes" id="UP000318288"/>
    </source>
</evidence>